<gene>
    <name evidence="2" type="ORF">J2I48_18490</name>
</gene>
<evidence type="ECO:0000256" key="1">
    <source>
        <dbReference type="SAM" id="MobiDB-lite"/>
    </source>
</evidence>
<dbReference type="RefSeq" id="WP_207336971.1">
    <property type="nucleotide sequence ID" value="NZ_JAFMYU010000016.1"/>
</dbReference>
<accession>A0A939G6E0</accession>
<proteinExistence type="predicted"/>
<dbReference type="AlphaFoldDB" id="A0A939G6E0"/>
<evidence type="ECO:0000313" key="3">
    <source>
        <dbReference type="Proteomes" id="UP000664795"/>
    </source>
</evidence>
<organism evidence="2 3">
    <name type="scientific">Fibrella aquatilis</name>
    <dbReference type="NCBI Taxonomy" id="2817059"/>
    <lineage>
        <taxon>Bacteria</taxon>
        <taxon>Pseudomonadati</taxon>
        <taxon>Bacteroidota</taxon>
        <taxon>Cytophagia</taxon>
        <taxon>Cytophagales</taxon>
        <taxon>Spirosomataceae</taxon>
        <taxon>Fibrella</taxon>
    </lineage>
</organism>
<name>A0A939G6E0_9BACT</name>
<protein>
    <submittedName>
        <fullName evidence="2">Uncharacterized protein</fullName>
    </submittedName>
</protein>
<feature type="region of interest" description="Disordered" evidence="1">
    <location>
        <begin position="558"/>
        <end position="577"/>
    </location>
</feature>
<keyword evidence="3" id="KW-1185">Reference proteome</keyword>
<evidence type="ECO:0000313" key="2">
    <source>
        <dbReference type="EMBL" id="MBO0933004.1"/>
    </source>
</evidence>
<reference evidence="2 3" key="1">
    <citation type="submission" date="2021-03" db="EMBL/GenBank/DDBJ databases">
        <title>Fibrella sp. HMF5036 genome sequencing and assembly.</title>
        <authorList>
            <person name="Kang H."/>
            <person name="Kim H."/>
            <person name="Bae S."/>
            <person name="Joh K."/>
        </authorList>
    </citation>
    <scope>NUCLEOTIDE SEQUENCE [LARGE SCALE GENOMIC DNA]</scope>
    <source>
        <strain evidence="2 3">HMF5036</strain>
    </source>
</reference>
<sequence length="577" mass="64093">MKSNPDQYSLFNNLDAGEKLPGDYKQELLPICDGGYFDALAAIGFAAVVHSYLDIDEADSPLIEWTPNGFMVSYANKPERAVPDLGWLRYSVAGAWRKGDKDKWKAHDNHTKKARGWDGAELINTDGAEIDVSQDPQITIPLGEGTILVTEPMRQLYGVANKLGSPEWFNLCVFACRMRGQELINGSFSEKSVPLNSVVLPQASKGASGSNSFSIGNTSLADTISTSLSRYTCLAVAGFIIAAKGQSPQKAVQGFAIPVPKVLRLETVKRISDGNRRRLTNGGFFFSYDNYLSFIKQLLIYKEDIGLSNEESSLFSIAGANFIPLGNSSSPSSSWQLVVPKHHYTIGSVDRLQNLLRKWRAVNQAGQNKTVSIDRAAVAKLMRGFEYSDPAETTSGYLDYVFDVGLNGPKNGSFYFLTQKLFEEIMAYKYQTLLDQLLGSEIKPFIDLVRQETYGAAFPPKGRDKTQPNYQMIRSLREVQNVDDFIKAITEIAIERGVSKIATANNDSSKTKYWINPYEPSLRKLIELAESKEGYSPKLLANLILSFALSKRAYEQVEGEEDAEKELETTLIDENED</sequence>
<comment type="caution">
    <text evidence="2">The sequence shown here is derived from an EMBL/GenBank/DDBJ whole genome shotgun (WGS) entry which is preliminary data.</text>
</comment>
<dbReference type="EMBL" id="JAFMYU010000016">
    <property type="protein sequence ID" value="MBO0933004.1"/>
    <property type="molecule type" value="Genomic_DNA"/>
</dbReference>
<dbReference type="Proteomes" id="UP000664795">
    <property type="component" value="Unassembled WGS sequence"/>
</dbReference>